<dbReference type="AlphaFoldDB" id="A0A4R2RQI9"/>
<proteinExistence type="predicted"/>
<protein>
    <submittedName>
        <fullName evidence="2">Uncharacterized protein</fullName>
    </submittedName>
</protein>
<keyword evidence="3" id="KW-1185">Reference proteome</keyword>
<evidence type="ECO:0000313" key="3">
    <source>
        <dbReference type="Proteomes" id="UP000294746"/>
    </source>
</evidence>
<reference evidence="2 3" key="1">
    <citation type="submission" date="2019-03" db="EMBL/GenBank/DDBJ databases">
        <title>Genomic Encyclopedia of Type Strains, Phase IV (KMG-IV): sequencing the most valuable type-strain genomes for metagenomic binning, comparative biology and taxonomic classification.</title>
        <authorList>
            <person name="Goeker M."/>
        </authorList>
    </citation>
    <scope>NUCLEOTIDE SEQUENCE [LARGE SCALE GENOMIC DNA]</scope>
    <source>
        <strain evidence="2 3">DSM 46831</strain>
    </source>
</reference>
<gene>
    <name evidence="2" type="ORF">EDD57_1321</name>
</gene>
<evidence type="ECO:0000256" key="1">
    <source>
        <dbReference type="SAM" id="Phobius"/>
    </source>
</evidence>
<evidence type="ECO:0000313" key="2">
    <source>
        <dbReference type="EMBL" id="TCP65523.1"/>
    </source>
</evidence>
<dbReference type="Proteomes" id="UP000294746">
    <property type="component" value="Unassembled WGS sequence"/>
</dbReference>
<name>A0A4R2RQI9_9BACL</name>
<organism evidence="2 3">
    <name type="scientific">Baia soyae</name>
    <dbReference type="NCBI Taxonomy" id="1544746"/>
    <lineage>
        <taxon>Bacteria</taxon>
        <taxon>Bacillati</taxon>
        <taxon>Bacillota</taxon>
        <taxon>Bacilli</taxon>
        <taxon>Bacillales</taxon>
        <taxon>Thermoactinomycetaceae</taxon>
        <taxon>Baia</taxon>
    </lineage>
</organism>
<dbReference type="RefSeq" id="WP_131849324.1">
    <property type="nucleotide sequence ID" value="NZ_SLXV01000032.1"/>
</dbReference>
<dbReference type="EMBL" id="SLXV01000032">
    <property type="protein sequence ID" value="TCP65523.1"/>
    <property type="molecule type" value="Genomic_DNA"/>
</dbReference>
<feature type="transmembrane region" description="Helical" evidence="1">
    <location>
        <begin position="87"/>
        <end position="104"/>
    </location>
</feature>
<sequence length="115" mass="12771">MELNGIGPTLVQISIFLWLLGILIGGAIVVYCLVKKPKKIDYHDQSKRLVANNPPMFESWPGTILVIAALFLALYSQIAGTDHFTPFKITIIAALSLSIIVNFIRGIREYKGNKE</sequence>
<keyword evidence="1" id="KW-0472">Membrane</keyword>
<keyword evidence="1" id="KW-1133">Transmembrane helix</keyword>
<keyword evidence="1" id="KW-0812">Transmembrane</keyword>
<feature type="transmembrane region" description="Helical" evidence="1">
    <location>
        <begin position="55"/>
        <end position="75"/>
    </location>
</feature>
<feature type="transmembrane region" description="Helical" evidence="1">
    <location>
        <begin position="15"/>
        <end position="34"/>
    </location>
</feature>
<comment type="caution">
    <text evidence="2">The sequence shown here is derived from an EMBL/GenBank/DDBJ whole genome shotgun (WGS) entry which is preliminary data.</text>
</comment>
<accession>A0A4R2RQI9</accession>